<reference evidence="1" key="1">
    <citation type="submission" date="2016-06" db="UniProtKB">
        <authorList>
            <consortium name="WormBaseParasite"/>
        </authorList>
    </citation>
    <scope>IDENTIFICATION</scope>
</reference>
<dbReference type="AlphaFoldDB" id="A0A183DVW7"/>
<name>A0A183DVW7_9BILA</name>
<proteinExistence type="predicted"/>
<accession>A0A183DVW7</accession>
<dbReference type="WBParaSite" id="GPUH_0001287201-mRNA-1">
    <property type="protein sequence ID" value="GPUH_0001287201-mRNA-1"/>
    <property type="gene ID" value="GPUH_0001287201"/>
</dbReference>
<protein>
    <submittedName>
        <fullName evidence="1">Peptidase S1 domain-containing protein</fullName>
    </submittedName>
</protein>
<sequence>LQPYFPRNRKTLFSKKSARKGVFTADGTLVGIVYGQNWGVI</sequence>
<organism evidence="1">
    <name type="scientific">Gongylonema pulchrum</name>
    <dbReference type="NCBI Taxonomy" id="637853"/>
    <lineage>
        <taxon>Eukaryota</taxon>
        <taxon>Metazoa</taxon>
        <taxon>Ecdysozoa</taxon>
        <taxon>Nematoda</taxon>
        <taxon>Chromadorea</taxon>
        <taxon>Rhabditida</taxon>
        <taxon>Spirurina</taxon>
        <taxon>Spiruromorpha</taxon>
        <taxon>Spiruroidea</taxon>
        <taxon>Gongylonematidae</taxon>
        <taxon>Gongylonema</taxon>
    </lineage>
</organism>
<evidence type="ECO:0000313" key="1">
    <source>
        <dbReference type="WBParaSite" id="GPUH_0001287201-mRNA-1"/>
    </source>
</evidence>